<dbReference type="EMBL" id="DWXX01000068">
    <property type="protein sequence ID" value="HJB58760.1"/>
    <property type="molecule type" value="Genomic_DNA"/>
</dbReference>
<feature type="domain" description="Tetrapyrrole methylase" evidence="6">
    <location>
        <begin position="13"/>
        <end position="199"/>
    </location>
</feature>
<keyword evidence="5" id="KW-0949">S-adenosyl-L-methionine</keyword>
<proteinExistence type="predicted"/>
<evidence type="ECO:0000256" key="1">
    <source>
        <dbReference type="ARBA" id="ARBA00004953"/>
    </source>
</evidence>
<evidence type="ECO:0000256" key="3">
    <source>
        <dbReference type="ARBA" id="ARBA00022603"/>
    </source>
</evidence>
<keyword evidence="3" id="KW-0489">Methyltransferase</keyword>
<dbReference type="Pfam" id="PF00590">
    <property type="entry name" value="TP_methylase"/>
    <property type="match status" value="1"/>
</dbReference>
<evidence type="ECO:0000313" key="7">
    <source>
        <dbReference type="EMBL" id="HJB58760.1"/>
    </source>
</evidence>
<dbReference type="InterPro" id="IPR012818">
    <property type="entry name" value="CbiE"/>
</dbReference>
<evidence type="ECO:0000256" key="4">
    <source>
        <dbReference type="ARBA" id="ARBA00022679"/>
    </source>
</evidence>
<dbReference type="InterPro" id="IPR014777">
    <property type="entry name" value="4pyrrole_Mease_sub1"/>
</dbReference>
<gene>
    <name evidence="7" type="primary">cbiT</name>
    <name evidence="7" type="ORF">H9771_03720</name>
</gene>
<dbReference type="CDD" id="cd11644">
    <property type="entry name" value="Precorrin-6Y-MT"/>
    <property type="match status" value="1"/>
</dbReference>
<dbReference type="InterPro" id="IPR014008">
    <property type="entry name" value="Cbl_synth_MTase_CbiT"/>
</dbReference>
<dbReference type="PANTHER" id="PTHR43182:SF1">
    <property type="entry name" value="COBALT-PRECORRIN-7 C(5)-METHYLTRANSFERASE"/>
    <property type="match status" value="1"/>
</dbReference>
<evidence type="ECO:0000256" key="2">
    <source>
        <dbReference type="ARBA" id="ARBA00022573"/>
    </source>
</evidence>
<dbReference type="Gene3D" id="3.40.50.150">
    <property type="entry name" value="Vaccinia Virus protein VP39"/>
    <property type="match status" value="1"/>
</dbReference>
<dbReference type="SUPFAM" id="SSF53790">
    <property type="entry name" value="Tetrapyrrole methylase"/>
    <property type="match status" value="1"/>
</dbReference>
<keyword evidence="2" id="KW-0169">Cobalamin biosynthesis</keyword>
<dbReference type="GO" id="GO:0008276">
    <property type="term" value="F:protein methyltransferase activity"/>
    <property type="evidence" value="ECO:0007669"/>
    <property type="project" value="InterPro"/>
</dbReference>
<dbReference type="InterPro" id="IPR050714">
    <property type="entry name" value="Cobalamin_biosynth_MTase"/>
</dbReference>
<accession>A0A9D2MEM6</accession>
<dbReference type="NCBIfam" id="TIGR02469">
    <property type="entry name" value="CbiT"/>
    <property type="match status" value="1"/>
</dbReference>
<dbReference type="PANTHER" id="PTHR43182">
    <property type="entry name" value="COBALT-PRECORRIN-6B C(15)-METHYLTRANSFERASE (DECARBOXYLATING)"/>
    <property type="match status" value="1"/>
</dbReference>
<dbReference type="GO" id="GO:0009236">
    <property type="term" value="P:cobalamin biosynthetic process"/>
    <property type="evidence" value="ECO:0007669"/>
    <property type="project" value="UniProtKB-KW"/>
</dbReference>
<comment type="caution">
    <text evidence="7">The sequence shown here is derived from an EMBL/GenBank/DDBJ whole genome shotgun (WGS) entry which is preliminary data.</text>
</comment>
<organism evidence="7 8">
    <name type="scientific">Candidatus Faecalibacterium faecipullorum</name>
    <dbReference type="NCBI Taxonomy" id="2838578"/>
    <lineage>
        <taxon>Bacteria</taxon>
        <taxon>Bacillati</taxon>
        <taxon>Bacillota</taxon>
        <taxon>Clostridia</taxon>
        <taxon>Eubacteriales</taxon>
        <taxon>Oscillospiraceae</taxon>
        <taxon>Faecalibacterium</taxon>
    </lineage>
</organism>
<dbReference type="InterPro" id="IPR029063">
    <property type="entry name" value="SAM-dependent_MTases_sf"/>
</dbReference>
<dbReference type="InterPro" id="IPR035996">
    <property type="entry name" value="4pyrrol_Methylase_sf"/>
</dbReference>
<dbReference type="InterPro" id="IPR000878">
    <property type="entry name" value="4pyrrol_Mease"/>
</dbReference>
<dbReference type="CDD" id="cd02440">
    <property type="entry name" value="AdoMet_MTases"/>
    <property type="match status" value="1"/>
</dbReference>
<name>A0A9D2MEM6_9FIRM</name>
<dbReference type="GO" id="GO:0032259">
    <property type="term" value="P:methylation"/>
    <property type="evidence" value="ECO:0007669"/>
    <property type="project" value="UniProtKB-KW"/>
</dbReference>
<dbReference type="Gene3D" id="3.40.1010.10">
    <property type="entry name" value="Cobalt-precorrin-4 Transmethylase, Domain 1"/>
    <property type="match status" value="1"/>
</dbReference>
<reference evidence="7" key="1">
    <citation type="journal article" date="2021" name="PeerJ">
        <title>Extensive microbial diversity within the chicken gut microbiome revealed by metagenomics and culture.</title>
        <authorList>
            <person name="Gilroy R."/>
            <person name="Ravi A."/>
            <person name="Getino M."/>
            <person name="Pursley I."/>
            <person name="Horton D.L."/>
            <person name="Alikhan N.F."/>
            <person name="Baker D."/>
            <person name="Gharbi K."/>
            <person name="Hall N."/>
            <person name="Watson M."/>
            <person name="Adriaenssens E.M."/>
            <person name="Foster-Nyarko E."/>
            <person name="Jarju S."/>
            <person name="Secka A."/>
            <person name="Antonio M."/>
            <person name="Oren A."/>
            <person name="Chaudhuri R.R."/>
            <person name="La Ragione R."/>
            <person name="Hildebrand F."/>
            <person name="Pallen M.J."/>
        </authorList>
    </citation>
    <scope>NUCLEOTIDE SEQUENCE</scope>
    <source>
        <strain evidence="7">ChiHjej9B8-13557</strain>
    </source>
</reference>
<keyword evidence="4" id="KW-0808">Transferase</keyword>
<evidence type="ECO:0000313" key="8">
    <source>
        <dbReference type="Proteomes" id="UP000824211"/>
    </source>
</evidence>
<protein>
    <submittedName>
        <fullName evidence="7">Precorrin-6Y C5,15-methyltransferase (Decarboxylating) subunit CbiT</fullName>
    </submittedName>
</protein>
<dbReference type="Proteomes" id="UP000824211">
    <property type="component" value="Unassembled WGS sequence"/>
</dbReference>
<comment type="pathway">
    <text evidence="1">Cofactor biosynthesis; adenosylcobalamin biosynthesis.</text>
</comment>
<dbReference type="AlphaFoldDB" id="A0A9D2MEM6"/>
<reference evidence="7" key="2">
    <citation type="submission" date="2021-04" db="EMBL/GenBank/DDBJ databases">
        <authorList>
            <person name="Gilroy R."/>
        </authorList>
    </citation>
    <scope>NUCLEOTIDE SEQUENCE</scope>
    <source>
        <strain evidence="7">ChiHjej9B8-13557</strain>
    </source>
</reference>
<sequence length="420" mass="42190">MNIVKTENTGYDITLVGMGASAATLTAEGAAALRRAVCIAGAQRLLDALPAEYPARRLPAVRPADMLDALLAAGGPAAALYSGDTGFYSGAAGLLDLLKQRGIPARVAPGLSSVQLLAAALGRPWQGWKLVSAHGAACDPVAAVCGGAPVFFLTGSGASGPAGLCGQLAAAGLADLPVTVGEELALPGQRITAGPAGEMAGRSFSPLSVLLAEPAPRLPARTPGWPDDAFTRADGVPMTKQAVRAQVLAALAVRPGETVWDIGAGTGSVSLELAFANGGAPVWAIEHLPAACAVLQENRRRLGGWNLRVAEGEAPAALAGLDRPDAVFIGGSGGRLDAILDAVLAANPAARICLTAVALETVGAALAALTARGLTAQVSQIAAAHAGGENGSRRLHLLRAENPVFVITAAQQQKENGENG</sequence>
<dbReference type="SUPFAM" id="SSF53335">
    <property type="entry name" value="S-adenosyl-L-methionine-dependent methyltransferases"/>
    <property type="match status" value="1"/>
</dbReference>
<evidence type="ECO:0000259" key="6">
    <source>
        <dbReference type="Pfam" id="PF00590"/>
    </source>
</evidence>
<evidence type="ECO:0000256" key="5">
    <source>
        <dbReference type="ARBA" id="ARBA00022691"/>
    </source>
</evidence>